<dbReference type="InterPro" id="IPR049577">
    <property type="entry name" value="GMPP_N"/>
</dbReference>
<dbReference type="Gene3D" id="3.90.550.10">
    <property type="entry name" value="Spore Coat Polysaccharide Biosynthesis Protein SpsA, Chain A"/>
    <property type="match status" value="1"/>
</dbReference>
<dbReference type="InterPro" id="IPR014710">
    <property type="entry name" value="RmlC-like_jellyroll"/>
</dbReference>
<name>A0ABS8JPM5_9BURK</name>
<feature type="compositionally biased region" description="Polar residues" evidence="1">
    <location>
        <begin position="1"/>
        <end position="18"/>
    </location>
</feature>
<dbReference type="Pfam" id="PF22640">
    <property type="entry name" value="ManC_GMP_beta-helix"/>
    <property type="match status" value="1"/>
</dbReference>
<dbReference type="Pfam" id="PF01050">
    <property type="entry name" value="MannoseP_isomer"/>
    <property type="match status" value="1"/>
</dbReference>
<evidence type="ECO:0000313" key="6">
    <source>
        <dbReference type="Proteomes" id="UP001431019"/>
    </source>
</evidence>
<dbReference type="PANTHER" id="PTHR46390">
    <property type="entry name" value="MANNOSE-1-PHOSPHATE GUANYLYLTRANSFERASE"/>
    <property type="match status" value="1"/>
</dbReference>
<evidence type="ECO:0000259" key="3">
    <source>
        <dbReference type="Pfam" id="PF01050"/>
    </source>
</evidence>
<dbReference type="InterPro" id="IPR005835">
    <property type="entry name" value="NTP_transferase_dom"/>
</dbReference>
<dbReference type="InterPro" id="IPR029044">
    <property type="entry name" value="Nucleotide-diphossugar_trans"/>
</dbReference>
<feature type="domain" description="Mannose-6-phosphate isomerase type II C-terminal" evidence="3">
    <location>
        <begin position="427"/>
        <end position="538"/>
    </location>
</feature>
<evidence type="ECO:0000259" key="4">
    <source>
        <dbReference type="Pfam" id="PF22640"/>
    </source>
</evidence>
<keyword evidence="5" id="KW-0808">Transferase</keyword>
<dbReference type="SUPFAM" id="SSF53448">
    <property type="entry name" value="Nucleotide-diphospho-sugar transferases"/>
    <property type="match status" value="1"/>
</dbReference>
<dbReference type="InterPro" id="IPR051161">
    <property type="entry name" value="Mannose-6P_isomerase_type2"/>
</dbReference>
<dbReference type="Gene3D" id="2.60.120.10">
    <property type="entry name" value="Jelly Rolls"/>
    <property type="match status" value="1"/>
</dbReference>
<dbReference type="SUPFAM" id="SSF51182">
    <property type="entry name" value="RmlC-like cupins"/>
    <property type="match status" value="1"/>
</dbReference>
<dbReference type="InterPro" id="IPR011051">
    <property type="entry name" value="RmlC_Cupin_sf"/>
</dbReference>
<dbReference type="EMBL" id="JAJITD010000002">
    <property type="protein sequence ID" value="MCC8391835.1"/>
    <property type="molecule type" value="Genomic_DNA"/>
</dbReference>
<proteinExistence type="predicted"/>
<protein>
    <submittedName>
        <fullName evidence="5">NTP transferase domain-containing protein</fullName>
    </submittedName>
</protein>
<dbReference type="Pfam" id="PF00483">
    <property type="entry name" value="NTP_transferase"/>
    <property type="match status" value="1"/>
</dbReference>
<organism evidence="5 6">
    <name type="scientific">Paraburkholderia sejongensis</name>
    <dbReference type="NCBI Taxonomy" id="2886946"/>
    <lineage>
        <taxon>Bacteria</taxon>
        <taxon>Pseudomonadati</taxon>
        <taxon>Pseudomonadota</taxon>
        <taxon>Betaproteobacteria</taxon>
        <taxon>Burkholderiales</taxon>
        <taxon>Burkholderiaceae</taxon>
        <taxon>Paraburkholderia</taxon>
    </lineage>
</organism>
<dbReference type="GO" id="GO:0016740">
    <property type="term" value="F:transferase activity"/>
    <property type="evidence" value="ECO:0007669"/>
    <property type="project" value="UniProtKB-KW"/>
</dbReference>
<dbReference type="InterPro" id="IPR054566">
    <property type="entry name" value="ManC/GMP-like_b-helix"/>
</dbReference>
<reference evidence="5 6" key="1">
    <citation type="submission" date="2021-11" db="EMBL/GenBank/DDBJ databases">
        <authorList>
            <person name="Oh E.-T."/>
            <person name="Kim S.-B."/>
        </authorList>
    </citation>
    <scope>NUCLEOTIDE SEQUENCE [LARGE SCALE GENOMIC DNA]</scope>
    <source>
        <strain evidence="5 6">MMS20-SJTR3</strain>
    </source>
</reference>
<sequence>MLTQSIASARSVEPNGTSAGAAGARCAHIVPVILAGGSGTRLWPVSRENFPKQLIDVVGSDSLLQATARRLDGFPAGWTIDASPIVVCGEEHRFVIAEQLHENGIDARLIVEPARRDTAPALTLAAALASAADPDSILIVMPADHAIADVPALQRALGCAARHAAAGAIATLGVPPTRPDTGFGYIRIGAALPAGGHAIDGFVEKPAEEIAAQYLAAGTYWWNSGIFIVRASVWLEALARLRPDMHAPCASAFTNGRQDGAVFRPAQDAFLDVPADSIDYAVMERLTEPPAGVSQSGDSANEPGNANAAVNAEASASNNASDNANATPALPAGVVIPLEAGWSDLGSWDAVWDAMEKDPNGNAGRGRVAFEGAVSCYAHSEGRLVACVGTANVVVVETADAVLVVDRSHVQDVKGLVSRIKAQHAPEADAHRKVRRPWGFYDSIDRGERFQVKRIVVTPGAQLSLQLHHHRAEHWVVVRGTALVTRGDEQFLLSENESTYIPLGTRHRLENPGKVPLEIIEIQSGAYLGEDDIVRFNDNYGRCP</sequence>
<accession>A0ABS8JPM5</accession>
<dbReference type="CDD" id="cd02509">
    <property type="entry name" value="GDP-M1P_Guanylyltransferase"/>
    <property type="match status" value="1"/>
</dbReference>
<gene>
    <name evidence="5" type="ORF">LJ656_04470</name>
</gene>
<dbReference type="RefSeq" id="WP_230508071.1">
    <property type="nucleotide sequence ID" value="NZ_JAJITD010000002.1"/>
</dbReference>
<feature type="domain" description="Nucleotidyl transferase" evidence="2">
    <location>
        <begin position="31"/>
        <end position="358"/>
    </location>
</feature>
<dbReference type="CDD" id="cd02213">
    <property type="entry name" value="cupin_PMI_typeII_C"/>
    <property type="match status" value="1"/>
</dbReference>
<feature type="domain" description="MannoseP isomerase/GMP-like beta-helix" evidence="4">
    <location>
        <begin position="376"/>
        <end position="419"/>
    </location>
</feature>
<feature type="region of interest" description="Disordered" evidence="1">
    <location>
        <begin position="1"/>
        <end position="20"/>
    </location>
</feature>
<comment type="caution">
    <text evidence="5">The sequence shown here is derived from an EMBL/GenBank/DDBJ whole genome shotgun (WGS) entry which is preliminary data.</text>
</comment>
<dbReference type="InterPro" id="IPR001538">
    <property type="entry name" value="Man6P_isomerase-2_C"/>
</dbReference>
<keyword evidence="6" id="KW-1185">Reference proteome</keyword>
<dbReference type="Proteomes" id="UP001431019">
    <property type="component" value="Unassembled WGS sequence"/>
</dbReference>
<evidence type="ECO:0000313" key="5">
    <source>
        <dbReference type="EMBL" id="MCC8391835.1"/>
    </source>
</evidence>
<evidence type="ECO:0000256" key="1">
    <source>
        <dbReference type="SAM" id="MobiDB-lite"/>
    </source>
</evidence>
<dbReference type="PANTHER" id="PTHR46390:SF1">
    <property type="entry name" value="MANNOSE-1-PHOSPHATE GUANYLYLTRANSFERASE"/>
    <property type="match status" value="1"/>
</dbReference>
<evidence type="ECO:0000259" key="2">
    <source>
        <dbReference type="Pfam" id="PF00483"/>
    </source>
</evidence>